<organism evidence="4 5">
    <name type="scientific">Glossina pallidipes</name>
    <name type="common">Tsetse fly</name>
    <dbReference type="NCBI Taxonomy" id="7398"/>
    <lineage>
        <taxon>Eukaryota</taxon>
        <taxon>Metazoa</taxon>
        <taxon>Ecdysozoa</taxon>
        <taxon>Arthropoda</taxon>
        <taxon>Hexapoda</taxon>
        <taxon>Insecta</taxon>
        <taxon>Pterygota</taxon>
        <taxon>Neoptera</taxon>
        <taxon>Endopterygota</taxon>
        <taxon>Diptera</taxon>
        <taxon>Brachycera</taxon>
        <taxon>Muscomorpha</taxon>
        <taxon>Hippoboscoidea</taxon>
        <taxon>Glossinidae</taxon>
        <taxon>Glossina</taxon>
    </lineage>
</organism>
<evidence type="ECO:0000313" key="5">
    <source>
        <dbReference type="Proteomes" id="UP000092445"/>
    </source>
</evidence>
<feature type="domain" description="RanBD1" evidence="3">
    <location>
        <begin position="561"/>
        <end position="687"/>
    </location>
</feature>
<evidence type="ECO:0000313" key="4">
    <source>
        <dbReference type="EnsemblMetazoa" id="GPAI042625-PA"/>
    </source>
</evidence>
<dbReference type="InterPro" id="IPR000156">
    <property type="entry name" value="Ran_bind_dom"/>
</dbReference>
<dbReference type="FunFam" id="2.30.29.30:FF:000018">
    <property type="entry name" value="E3 SUMO-protein ligase RanBP2"/>
    <property type="match status" value="2"/>
</dbReference>
<reference evidence="5" key="1">
    <citation type="submission" date="2014-03" db="EMBL/GenBank/DDBJ databases">
        <authorList>
            <person name="Aksoy S."/>
            <person name="Warren W."/>
            <person name="Wilson R.K."/>
        </authorList>
    </citation>
    <scope>NUCLEOTIDE SEQUENCE [LARGE SCALE GENOMIC DNA]</scope>
    <source>
        <strain evidence="5">IAEA</strain>
    </source>
</reference>
<evidence type="ECO:0000256" key="1">
    <source>
        <dbReference type="SAM" id="Coils"/>
    </source>
</evidence>
<feature type="domain" description="RanBD1" evidence="3">
    <location>
        <begin position="1108"/>
        <end position="1245"/>
    </location>
</feature>
<name>A0A1B0ADY0_GLOPL</name>
<dbReference type="PANTHER" id="PTHR23138:SF87">
    <property type="entry name" value="E3 SUMO-PROTEIN LIGASE RANBP2"/>
    <property type="match status" value="1"/>
</dbReference>
<dbReference type="Proteomes" id="UP000092445">
    <property type="component" value="Unassembled WGS sequence"/>
</dbReference>
<dbReference type="Gene3D" id="2.30.29.30">
    <property type="entry name" value="Pleckstrin-homology domain (PH domain)/Phosphotyrosine-binding domain (PTB)"/>
    <property type="match status" value="2"/>
</dbReference>
<dbReference type="STRING" id="7398.A0A1B0ADY0"/>
<evidence type="ECO:0000259" key="3">
    <source>
        <dbReference type="PROSITE" id="PS50196"/>
    </source>
</evidence>
<dbReference type="GO" id="GO:0005096">
    <property type="term" value="F:GTPase activator activity"/>
    <property type="evidence" value="ECO:0007669"/>
    <property type="project" value="TreeGrafter"/>
</dbReference>
<dbReference type="GO" id="GO:0005737">
    <property type="term" value="C:cytoplasm"/>
    <property type="evidence" value="ECO:0007669"/>
    <property type="project" value="TreeGrafter"/>
</dbReference>
<feature type="compositionally biased region" description="Low complexity" evidence="2">
    <location>
        <begin position="520"/>
        <end position="537"/>
    </location>
</feature>
<dbReference type="InterPro" id="IPR045255">
    <property type="entry name" value="RanBP1-like"/>
</dbReference>
<dbReference type="SUPFAM" id="SSF50729">
    <property type="entry name" value="PH domain-like"/>
    <property type="match status" value="2"/>
</dbReference>
<keyword evidence="5" id="KW-1185">Reference proteome</keyword>
<reference evidence="4" key="2">
    <citation type="submission" date="2020-05" db="UniProtKB">
        <authorList>
            <consortium name="EnsemblMetazoa"/>
        </authorList>
    </citation>
    <scope>IDENTIFICATION</scope>
    <source>
        <strain evidence="4">IAEA</strain>
    </source>
</reference>
<dbReference type="InterPro" id="IPR011993">
    <property type="entry name" value="PH-like_dom_sf"/>
</dbReference>
<evidence type="ECO:0000256" key="2">
    <source>
        <dbReference type="SAM" id="MobiDB-lite"/>
    </source>
</evidence>
<feature type="compositionally biased region" description="Polar residues" evidence="2">
    <location>
        <begin position="1085"/>
        <end position="1102"/>
    </location>
</feature>
<dbReference type="Pfam" id="PF00638">
    <property type="entry name" value="Ran_BP1"/>
    <property type="match status" value="2"/>
</dbReference>
<sequence length="1248" mass="137197">MFKLGQIFVVRAQATERPVDKSLLEARSESIYRTALNMLKMRRGGVLEPFDKHFKYARAQSTAIERELNNAAEDAVTYVANRYFKRLEYEDLIEELAGLQLPFASYWQAEAYLKLDEIKKTSKKTKRLNVERAAECLNHTLALLKSSSYVDTKHALNTIIHHRIRKIKQMSASLLDESLMDIYCSPHNNSSSYEDAENDVYQDSFTTPAYSQGNLNRVRREITGTASFTATAHNQEMENIVKQMASTLILLKEEILENLKPELQAVAKEVVSMKDRIGNLEETMKKSRISSIPPSRDDASNVLDDFYIIEDTLQQQLYQQPQPSITAAPAFMSSNQYSATTNGLMTNSPFLGQQPRLQTPTPMHLPPNAFNNTMFPPNAANYPLNFYSHNQPNPYLTQGQGGQQGSIQVNQRNVQLSLPYTQPPISGGLNFNTTPILNSQLVEKGPPANVVITSSDPLPNTSSITLQSPQQPTLSVTIPPQHLKANVLANHPAAAGTTAKSSAAVSVASTEASNKYATFSFKPESPGKSGKSPSKFGSDADGAGDEDTESECPDEEENSAHFTPVIPLPEKIKVKTGEEEEESLYAHRAKLYRFTDGEWKERGIGNVKILRHKETKRLRVIMRRDQVLKICLNHNLNEDVDYKRKDHKSWLFVVNDFSEEAIELQKLSLRFKNKEIADKFMEAVKKALDGTASPIIETVGSNTSLNTSASLGLPSTASNITEASGKLAIDLKLPLNFFESAKQDCIGCRGCDPEKFTFTDDGSNEIFVNEEDTKSPLLPTELPPLVLLKQSTLSPIISTTTTTTLTTATQNASINFKKKLVNTFNAIADNAKESADEATPTSATDLSQENPKTCSIIKPGNIFGGFTEMGNVGEESIFSGAANSTSTAADKTQPTSIFGGTGNSLSGGSIFGQKPSIFGNSSSIFGDTTKSIFGSSNNNSKGGSINTSIFGSSYTSFTGFSPNKPTTAGRCVFGSAEMPTTTTPQVGSSLFEAFATTTNTGSEDNGSFMDLSKTTTAAIDFASLAAQAPKDDKVVPALAKGNEKPAPGNFIGLTGQNAFANFAKPLTEQKSNDKNTSKNDGLNDAKNNQSGECGAAENNSTDENYDPHYEPIIALPEEIVITTGEEEETKLFGERATLFRWDDTNKEWKERGVGELKILFHPIKQTYRMLMRREQIYKLILNQVVNTDFSFSEMNKNPKSFLWGAMNYAECPEGALEKLAVRFKNLKLAEQFREQLNKCIAADQNRDN</sequence>
<protein>
    <recommendedName>
        <fullName evidence="3">RanBD1 domain-containing protein</fullName>
    </recommendedName>
</protein>
<proteinExistence type="predicted"/>
<feature type="compositionally biased region" description="Acidic residues" evidence="2">
    <location>
        <begin position="542"/>
        <end position="557"/>
    </location>
</feature>
<feature type="coiled-coil region" evidence="1">
    <location>
        <begin position="234"/>
        <end position="283"/>
    </location>
</feature>
<dbReference type="GO" id="GO:0005643">
    <property type="term" value="C:nuclear pore"/>
    <property type="evidence" value="ECO:0007669"/>
    <property type="project" value="TreeGrafter"/>
</dbReference>
<dbReference type="EnsemblMetazoa" id="GPAI042625-RA">
    <property type="protein sequence ID" value="GPAI042625-PA"/>
    <property type="gene ID" value="GPAI042625"/>
</dbReference>
<feature type="compositionally biased region" description="Basic and acidic residues" evidence="2">
    <location>
        <begin position="1070"/>
        <end position="1083"/>
    </location>
</feature>
<keyword evidence="1" id="KW-0175">Coiled coil</keyword>
<dbReference type="AlphaFoldDB" id="A0A1B0ADY0"/>
<dbReference type="PANTHER" id="PTHR23138">
    <property type="entry name" value="RAN BINDING PROTEIN"/>
    <property type="match status" value="1"/>
</dbReference>
<accession>A0A1B0ADY0</accession>
<dbReference type="PROSITE" id="PS50196">
    <property type="entry name" value="RANBD1"/>
    <property type="match status" value="2"/>
</dbReference>
<feature type="region of interest" description="Disordered" evidence="2">
    <location>
        <begin position="1066"/>
        <end position="1108"/>
    </location>
</feature>
<feature type="region of interest" description="Disordered" evidence="2">
    <location>
        <begin position="519"/>
        <end position="564"/>
    </location>
</feature>
<dbReference type="SMART" id="SM00160">
    <property type="entry name" value="RanBD"/>
    <property type="match status" value="2"/>
</dbReference>
<dbReference type="VEuPathDB" id="VectorBase:GPAI042625"/>